<keyword evidence="16" id="KW-1185">Reference proteome</keyword>
<dbReference type="GO" id="GO:0015344">
    <property type="term" value="F:siderophore uptake transmembrane transporter activity"/>
    <property type="evidence" value="ECO:0007669"/>
    <property type="project" value="TreeGrafter"/>
</dbReference>
<evidence type="ECO:0000256" key="2">
    <source>
        <dbReference type="ARBA" id="ARBA00022448"/>
    </source>
</evidence>
<evidence type="ECO:0000259" key="14">
    <source>
        <dbReference type="Pfam" id="PF07715"/>
    </source>
</evidence>
<proteinExistence type="inferred from homology"/>
<evidence type="ECO:0000313" key="15">
    <source>
        <dbReference type="EMBL" id="BBO67625.1"/>
    </source>
</evidence>
<comment type="similarity">
    <text evidence="10 11">Belongs to the TonB-dependent receptor family.</text>
</comment>
<dbReference type="Gene3D" id="2.40.170.20">
    <property type="entry name" value="TonB-dependent receptor, beta-barrel domain"/>
    <property type="match status" value="1"/>
</dbReference>
<reference evidence="15 16" key="1">
    <citation type="submission" date="2019-11" db="EMBL/GenBank/DDBJ databases">
        <title>Comparative genomics of hydrocarbon-degrading Desulfosarcina strains.</title>
        <authorList>
            <person name="Watanabe M."/>
            <person name="Kojima H."/>
            <person name="Fukui M."/>
        </authorList>
    </citation>
    <scope>NUCLEOTIDE SEQUENCE [LARGE SCALE GENOMIC DNA]</scope>
    <source>
        <strain evidence="15 16">PL12</strain>
    </source>
</reference>
<dbReference type="KEGG" id="dalk:DSCA_15550"/>
<keyword evidence="2 10" id="KW-0813">Transport</keyword>
<dbReference type="Pfam" id="PF07715">
    <property type="entry name" value="Plug"/>
    <property type="match status" value="1"/>
</dbReference>
<evidence type="ECO:0000256" key="8">
    <source>
        <dbReference type="ARBA" id="ARBA00023170"/>
    </source>
</evidence>
<evidence type="ECO:0000256" key="6">
    <source>
        <dbReference type="ARBA" id="ARBA00023077"/>
    </source>
</evidence>
<keyword evidence="9 10" id="KW-0998">Cell outer membrane</keyword>
<keyword evidence="8 15" id="KW-0675">Receptor</keyword>
<dbReference type="Gene3D" id="2.170.130.10">
    <property type="entry name" value="TonB-dependent receptor, plug domain"/>
    <property type="match status" value="1"/>
</dbReference>
<dbReference type="PANTHER" id="PTHR30069">
    <property type="entry name" value="TONB-DEPENDENT OUTER MEMBRANE RECEPTOR"/>
    <property type="match status" value="1"/>
</dbReference>
<dbReference type="Proteomes" id="UP000427906">
    <property type="component" value="Chromosome"/>
</dbReference>
<feature type="domain" description="TonB-dependent receptor plug" evidence="14">
    <location>
        <begin position="49"/>
        <end position="155"/>
    </location>
</feature>
<evidence type="ECO:0000313" key="16">
    <source>
        <dbReference type="Proteomes" id="UP000427906"/>
    </source>
</evidence>
<keyword evidence="4 10" id="KW-0812">Transmembrane</keyword>
<protein>
    <submittedName>
        <fullName evidence="15">TonB-dependent receptor</fullName>
    </submittedName>
</protein>
<dbReference type="Pfam" id="PF00593">
    <property type="entry name" value="TonB_dep_Rec_b-barrel"/>
    <property type="match status" value="1"/>
</dbReference>
<dbReference type="GO" id="GO:0044718">
    <property type="term" value="P:siderophore transmembrane transport"/>
    <property type="evidence" value="ECO:0007669"/>
    <property type="project" value="TreeGrafter"/>
</dbReference>
<evidence type="ECO:0000256" key="4">
    <source>
        <dbReference type="ARBA" id="ARBA00022692"/>
    </source>
</evidence>
<dbReference type="PANTHER" id="PTHR30069:SF29">
    <property type="entry name" value="HEMOGLOBIN AND HEMOGLOBIN-HAPTOGLOBIN-BINDING PROTEIN 1-RELATED"/>
    <property type="match status" value="1"/>
</dbReference>
<dbReference type="CDD" id="cd01347">
    <property type="entry name" value="ligand_gated_channel"/>
    <property type="match status" value="1"/>
</dbReference>
<sequence length="660" mass="72400">MMFRWLGMGVVCLVMSIGAVSADEGEKGTSAVPTMDTVVVTAGRAAEKQKTLTNNVTVIDSDAIEQSPARDLGELLSEQGLSVRQEPGNLSTVSVRGFRTDSHGNDLKSKVLILLDGRRAGTGNAAKIMTKNVERVEVIRGPASVQYGSAAVGGVINVITRQGSGKPAVFVEGGLGSWQYEEASMGSQGAFYGLDFSATGTRSTMEDYQTSDGDTYRNTGYDEKENLSLNVGYSFNANHRLGVIYTNFSVDEAGSPYYLSQNDLVSYVDNKNHTTDFVYDGSTVNDGFSWKLRYFTGKDKYKYAAPDPLYPYVYEEITDREGAQAQITADLDMVTLTGGVDWVNYEIETTSAPARATYDNPAGFLLAKAGLLDERLILSAGGRYDSYEVEIKEGEGGKEEDDRFTPNVGLAYLITDQLKLRVNYGQAFVMPGADQLAADYIDPNSGAPISGNADLKPEKSATWEGGLDFSSNGLFASLTYFHSDFEDKIEFVSLPDGSRSWDNLGEATISGIEGEINADLGALNDWDFVLRPYVRFTYLTEFEDEDENRDLYYTPDWTASYGIAFSHWIGLSATFNVVYTGGQSVEDYENWNYIDPVEIVTLGSSTVASLAITQTLLSSDRWGKLTLRGDITNLFDEDYAYVKGYPMPGRSFFLGLRYDI</sequence>
<dbReference type="InterPro" id="IPR039426">
    <property type="entry name" value="TonB-dep_rcpt-like"/>
</dbReference>
<dbReference type="InterPro" id="IPR037066">
    <property type="entry name" value="Plug_dom_sf"/>
</dbReference>
<dbReference type="InterPro" id="IPR036942">
    <property type="entry name" value="Beta-barrel_TonB_sf"/>
</dbReference>
<dbReference type="EMBL" id="AP021874">
    <property type="protein sequence ID" value="BBO67625.1"/>
    <property type="molecule type" value="Genomic_DNA"/>
</dbReference>
<evidence type="ECO:0000256" key="10">
    <source>
        <dbReference type="PROSITE-ProRule" id="PRU01360"/>
    </source>
</evidence>
<dbReference type="SUPFAM" id="SSF56935">
    <property type="entry name" value="Porins"/>
    <property type="match status" value="1"/>
</dbReference>
<keyword evidence="6 11" id="KW-0798">TonB box</keyword>
<dbReference type="RefSeq" id="WP_155315865.1">
    <property type="nucleotide sequence ID" value="NZ_AP021874.1"/>
</dbReference>
<accession>A0A5K7YGS7</accession>
<evidence type="ECO:0000256" key="5">
    <source>
        <dbReference type="ARBA" id="ARBA00022729"/>
    </source>
</evidence>
<feature type="signal peptide" evidence="12">
    <location>
        <begin position="1"/>
        <end position="22"/>
    </location>
</feature>
<feature type="domain" description="TonB-dependent receptor-like beta-barrel" evidence="13">
    <location>
        <begin position="218"/>
        <end position="634"/>
    </location>
</feature>
<comment type="subcellular location">
    <subcellularLocation>
        <location evidence="1 10">Cell outer membrane</location>
        <topology evidence="1 10">Multi-pass membrane protein</topology>
    </subcellularLocation>
</comment>
<dbReference type="InterPro" id="IPR012910">
    <property type="entry name" value="Plug_dom"/>
</dbReference>
<evidence type="ECO:0000256" key="12">
    <source>
        <dbReference type="SAM" id="SignalP"/>
    </source>
</evidence>
<feature type="chain" id="PRO_5024356223" evidence="12">
    <location>
        <begin position="23"/>
        <end position="660"/>
    </location>
</feature>
<evidence type="ECO:0000256" key="3">
    <source>
        <dbReference type="ARBA" id="ARBA00022452"/>
    </source>
</evidence>
<dbReference type="AlphaFoldDB" id="A0A5K7YGS7"/>
<evidence type="ECO:0000256" key="7">
    <source>
        <dbReference type="ARBA" id="ARBA00023136"/>
    </source>
</evidence>
<keyword evidence="5 12" id="KW-0732">Signal</keyword>
<keyword evidence="3 10" id="KW-1134">Transmembrane beta strand</keyword>
<dbReference type="InterPro" id="IPR000531">
    <property type="entry name" value="Beta-barrel_TonB"/>
</dbReference>
<dbReference type="GO" id="GO:0009279">
    <property type="term" value="C:cell outer membrane"/>
    <property type="evidence" value="ECO:0007669"/>
    <property type="project" value="UniProtKB-SubCell"/>
</dbReference>
<dbReference type="PROSITE" id="PS52016">
    <property type="entry name" value="TONB_DEPENDENT_REC_3"/>
    <property type="match status" value="1"/>
</dbReference>
<evidence type="ECO:0000256" key="11">
    <source>
        <dbReference type="RuleBase" id="RU003357"/>
    </source>
</evidence>
<dbReference type="OrthoDB" id="9763670at2"/>
<name>A0A5K7YGS7_9BACT</name>
<organism evidence="15 16">
    <name type="scientific">Desulfosarcina alkanivorans</name>
    <dbReference type="NCBI Taxonomy" id="571177"/>
    <lineage>
        <taxon>Bacteria</taxon>
        <taxon>Pseudomonadati</taxon>
        <taxon>Thermodesulfobacteriota</taxon>
        <taxon>Desulfobacteria</taxon>
        <taxon>Desulfobacterales</taxon>
        <taxon>Desulfosarcinaceae</taxon>
        <taxon>Desulfosarcina</taxon>
    </lineage>
</organism>
<evidence type="ECO:0000259" key="13">
    <source>
        <dbReference type="Pfam" id="PF00593"/>
    </source>
</evidence>
<keyword evidence="7 10" id="KW-0472">Membrane</keyword>
<evidence type="ECO:0000256" key="9">
    <source>
        <dbReference type="ARBA" id="ARBA00023237"/>
    </source>
</evidence>
<gene>
    <name evidence="15" type="ORF">DSCA_15550</name>
</gene>
<evidence type="ECO:0000256" key="1">
    <source>
        <dbReference type="ARBA" id="ARBA00004571"/>
    </source>
</evidence>